<proteinExistence type="predicted"/>
<evidence type="ECO:0000313" key="3">
    <source>
        <dbReference type="Proteomes" id="UP001302676"/>
    </source>
</evidence>
<protein>
    <submittedName>
        <fullName evidence="2">Uncharacterized protein</fullName>
    </submittedName>
</protein>
<reference evidence="2" key="1">
    <citation type="journal article" date="2023" name="Mol. Phylogenet. Evol.">
        <title>Genome-scale phylogeny and comparative genomics of the fungal order Sordariales.</title>
        <authorList>
            <person name="Hensen N."/>
            <person name="Bonometti L."/>
            <person name="Westerberg I."/>
            <person name="Brannstrom I.O."/>
            <person name="Guillou S."/>
            <person name="Cros-Aarteil S."/>
            <person name="Calhoun S."/>
            <person name="Haridas S."/>
            <person name="Kuo A."/>
            <person name="Mondo S."/>
            <person name="Pangilinan J."/>
            <person name="Riley R."/>
            <person name="LaButti K."/>
            <person name="Andreopoulos B."/>
            <person name="Lipzen A."/>
            <person name="Chen C."/>
            <person name="Yan M."/>
            <person name="Daum C."/>
            <person name="Ng V."/>
            <person name="Clum A."/>
            <person name="Steindorff A."/>
            <person name="Ohm R.A."/>
            <person name="Martin F."/>
            <person name="Silar P."/>
            <person name="Natvig D.O."/>
            <person name="Lalanne C."/>
            <person name="Gautier V."/>
            <person name="Ament-Velasquez S.L."/>
            <person name="Kruys A."/>
            <person name="Hutchinson M.I."/>
            <person name="Powell A.J."/>
            <person name="Barry K."/>
            <person name="Miller A.N."/>
            <person name="Grigoriev I.V."/>
            <person name="Debuchy R."/>
            <person name="Gladieux P."/>
            <person name="Hiltunen Thoren M."/>
            <person name="Johannesson H."/>
        </authorList>
    </citation>
    <scope>NUCLEOTIDE SEQUENCE</scope>
    <source>
        <strain evidence="2">CBS 141.50</strain>
    </source>
</reference>
<dbReference type="RefSeq" id="XP_062634718.1">
    <property type="nucleotide sequence ID" value="XM_062777985.1"/>
</dbReference>
<reference evidence="2" key="2">
    <citation type="submission" date="2023-05" db="EMBL/GenBank/DDBJ databases">
        <authorList>
            <consortium name="Lawrence Berkeley National Laboratory"/>
            <person name="Steindorff A."/>
            <person name="Hensen N."/>
            <person name="Bonometti L."/>
            <person name="Westerberg I."/>
            <person name="Brannstrom I.O."/>
            <person name="Guillou S."/>
            <person name="Cros-Aarteil S."/>
            <person name="Calhoun S."/>
            <person name="Haridas S."/>
            <person name="Kuo A."/>
            <person name="Mondo S."/>
            <person name="Pangilinan J."/>
            <person name="Riley R."/>
            <person name="Labutti K."/>
            <person name="Andreopoulos B."/>
            <person name="Lipzen A."/>
            <person name="Chen C."/>
            <person name="Yanf M."/>
            <person name="Daum C."/>
            <person name="Ng V."/>
            <person name="Clum A."/>
            <person name="Ohm R."/>
            <person name="Martin F."/>
            <person name="Silar P."/>
            <person name="Natvig D."/>
            <person name="Lalanne C."/>
            <person name="Gautier V."/>
            <person name="Ament-Velasquez S.L."/>
            <person name="Kruys A."/>
            <person name="Hutchinson M.I."/>
            <person name="Powell A.J."/>
            <person name="Barry K."/>
            <person name="Miller A.N."/>
            <person name="Grigoriev I.V."/>
            <person name="Debuchy R."/>
            <person name="Gladieux P."/>
            <person name="Thoren M.H."/>
            <person name="Johannesson H."/>
        </authorList>
    </citation>
    <scope>NUCLEOTIDE SEQUENCE</scope>
    <source>
        <strain evidence="2">CBS 141.50</strain>
    </source>
</reference>
<name>A0AAN6UY53_9PEZI</name>
<dbReference type="AlphaFoldDB" id="A0AAN6UY53"/>
<dbReference type="Proteomes" id="UP001302676">
    <property type="component" value="Unassembled WGS sequence"/>
</dbReference>
<dbReference type="EMBL" id="MU853613">
    <property type="protein sequence ID" value="KAK4141347.1"/>
    <property type="molecule type" value="Genomic_DNA"/>
</dbReference>
<dbReference type="GeneID" id="87814598"/>
<accession>A0AAN6UY53</accession>
<keyword evidence="3" id="KW-1185">Reference proteome</keyword>
<feature type="compositionally biased region" description="Low complexity" evidence="1">
    <location>
        <begin position="207"/>
        <end position="229"/>
    </location>
</feature>
<feature type="region of interest" description="Disordered" evidence="1">
    <location>
        <begin position="197"/>
        <end position="231"/>
    </location>
</feature>
<evidence type="ECO:0000313" key="2">
    <source>
        <dbReference type="EMBL" id="KAK4141347.1"/>
    </source>
</evidence>
<evidence type="ECO:0000256" key="1">
    <source>
        <dbReference type="SAM" id="MobiDB-lite"/>
    </source>
</evidence>
<feature type="region of interest" description="Disordered" evidence="1">
    <location>
        <begin position="280"/>
        <end position="317"/>
    </location>
</feature>
<sequence length="341" mass="38007">MAKTARNAADKRYFGLPAHIRFRIMKYLLHAHNPDDKPIRMNNPIDLCEAWPVNKIKDRTKEWISEHFDSLESVLYSLSNYISTCSAMRADVLAALFLTRRFHVVYSPYVSGKIHYSAIKYMDRYGHLMASIAVEVDFTKLAGSYQPAGADLDAAQSMKGVVSHLKHFIDRQKMRPEGVPLRDLRVLVRRYYGFRPYRPTSPRPKSKSPAGSRPSTPESTSTSISFHSSKPVPYTPDSLVADVLAPLSALGSCVQSLTITGAPQDVATGLVLALQKDINKPQQTDTPPHNPNSPDDSQAQTQEPPAPTIDTSQSSNTPRLINIIYRLPAREYPSLPGHRAL</sequence>
<gene>
    <name evidence="2" type="ORF">C8A04DRAFT_14155</name>
</gene>
<feature type="non-terminal residue" evidence="2">
    <location>
        <position position="341"/>
    </location>
</feature>
<comment type="caution">
    <text evidence="2">The sequence shown here is derived from an EMBL/GenBank/DDBJ whole genome shotgun (WGS) entry which is preliminary data.</text>
</comment>
<organism evidence="2 3">
    <name type="scientific">Dichotomopilus funicola</name>
    <dbReference type="NCBI Taxonomy" id="1934379"/>
    <lineage>
        <taxon>Eukaryota</taxon>
        <taxon>Fungi</taxon>
        <taxon>Dikarya</taxon>
        <taxon>Ascomycota</taxon>
        <taxon>Pezizomycotina</taxon>
        <taxon>Sordariomycetes</taxon>
        <taxon>Sordariomycetidae</taxon>
        <taxon>Sordariales</taxon>
        <taxon>Chaetomiaceae</taxon>
        <taxon>Dichotomopilus</taxon>
    </lineage>
</organism>